<dbReference type="Proteomes" id="UP000636709">
    <property type="component" value="Unassembled WGS sequence"/>
</dbReference>
<keyword evidence="3" id="KW-0378">Hydrolase</keyword>
<name>A0A835AH74_9POAL</name>
<comment type="caution">
    <text evidence="6">The sequence shown here is derived from an EMBL/GenBank/DDBJ whole genome shotgun (WGS) entry which is preliminary data.</text>
</comment>
<dbReference type="InterPro" id="IPR035669">
    <property type="entry name" value="SGNH_plant_lipase-like"/>
</dbReference>
<dbReference type="Pfam" id="PF00657">
    <property type="entry name" value="Lipase_GDSL"/>
    <property type="match status" value="1"/>
</dbReference>
<evidence type="ECO:0000256" key="1">
    <source>
        <dbReference type="ARBA" id="ARBA00008668"/>
    </source>
</evidence>
<proteinExistence type="inferred from homology"/>
<dbReference type="GO" id="GO:0016788">
    <property type="term" value="F:hydrolase activity, acting on ester bonds"/>
    <property type="evidence" value="ECO:0007669"/>
    <property type="project" value="InterPro"/>
</dbReference>
<organism evidence="6 7">
    <name type="scientific">Digitaria exilis</name>
    <dbReference type="NCBI Taxonomy" id="1010633"/>
    <lineage>
        <taxon>Eukaryota</taxon>
        <taxon>Viridiplantae</taxon>
        <taxon>Streptophyta</taxon>
        <taxon>Embryophyta</taxon>
        <taxon>Tracheophyta</taxon>
        <taxon>Spermatophyta</taxon>
        <taxon>Magnoliopsida</taxon>
        <taxon>Liliopsida</taxon>
        <taxon>Poales</taxon>
        <taxon>Poaceae</taxon>
        <taxon>PACMAD clade</taxon>
        <taxon>Panicoideae</taxon>
        <taxon>Panicodae</taxon>
        <taxon>Paniceae</taxon>
        <taxon>Anthephorinae</taxon>
        <taxon>Digitaria</taxon>
    </lineage>
</organism>
<dbReference type="InterPro" id="IPR001087">
    <property type="entry name" value="GDSL"/>
</dbReference>
<keyword evidence="4" id="KW-0325">Glycoprotein</keyword>
<dbReference type="Gene3D" id="3.40.50.1110">
    <property type="entry name" value="SGNH hydrolase"/>
    <property type="match status" value="1"/>
</dbReference>
<evidence type="ECO:0000256" key="5">
    <source>
        <dbReference type="SAM" id="MobiDB-lite"/>
    </source>
</evidence>
<evidence type="ECO:0000256" key="2">
    <source>
        <dbReference type="ARBA" id="ARBA00022729"/>
    </source>
</evidence>
<dbReference type="PANTHER" id="PTHR22835:SF667">
    <property type="entry name" value="OS06G0129600 PROTEIN"/>
    <property type="match status" value="1"/>
</dbReference>
<dbReference type="AlphaFoldDB" id="A0A835AH74"/>
<keyword evidence="7" id="KW-1185">Reference proteome</keyword>
<protein>
    <recommendedName>
        <fullName evidence="8">GDSL esterase/lipase</fullName>
    </recommendedName>
</protein>
<keyword evidence="2" id="KW-0732">Signal</keyword>
<dbReference type="SUPFAM" id="SSF52266">
    <property type="entry name" value="SGNH hydrolase"/>
    <property type="match status" value="1"/>
</dbReference>
<dbReference type="InterPro" id="IPR036514">
    <property type="entry name" value="SGNH_hydro_sf"/>
</dbReference>
<evidence type="ECO:0000313" key="6">
    <source>
        <dbReference type="EMBL" id="KAF8663510.1"/>
    </source>
</evidence>
<dbReference type="EMBL" id="JACEFO010002378">
    <property type="protein sequence ID" value="KAF8663510.1"/>
    <property type="molecule type" value="Genomic_DNA"/>
</dbReference>
<dbReference type="OrthoDB" id="1600564at2759"/>
<gene>
    <name evidence="6" type="ORF">HU200_055971</name>
</gene>
<evidence type="ECO:0000256" key="4">
    <source>
        <dbReference type="ARBA" id="ARBA00023180"/>
    </source>
</evidence>
<evidence type="ECO:0000313" key="7">
    <source>
        <dbReference type="Proteomes" id="UP000636709"/>
    </source>
</evidence>
<accession>A0A835AH74</accession>
<dbReference type="CDD" id="cd01837">
    <property type="entry name" value="SGNH_plant_lipase_like"/>
    <property type="match status" value="1"/>
</dbReference>
<evidence type="ECO:0000256" key="3">
    <source>
        <dbReference type="ARBA" id="ARBA00022801"/>
    </source>
</evidence>
<comment type="similarity">
    <text evidence="1">Belongs to the 'GDSL' lipolytic enzyme family.</text>
</comment>
<dbReference type="PANTHER" id="PTHR22835">
    <property type="entry name" value="ZINC FINGER FYVE DOMAIN CONTAINING PROTEIN"/>
    <property type="match status" value="1"/>
</dbReference>
<reference evidence="6" key="1">
    <citation type="submission" date="2020-07" db="EMBL/GenBank/DDBJ databases">
        <title>Genome sequence and genetic diversity analysis of an under-domesticated orphan crop, white fonio (Digitaria exilis).</title>
        <authorList>
            <person name="Bennetzen J.L."/>
            <person name="Chen S."/>
            <person name="Ma X."/>
            <person name="Wang X."/>
            <person name="Yssel A.E.J."/>
            <person name="Chaluvadi S.R."/>
            <person name="Johnson M."/>
            <person name="Gangashetty P."/>
            <person name="Hamidou F."/>
            <person name="Sanogo M.D."/>
            <person name="Zwaenepoel A."/>
            <person name="Wallace J."/>
            <person name="Van De Peer Y."/>
            <person name="Van Deynze A."/>
        </authorList>
    </citation>
    <scope>NUCLEOTIDE SEQUENCE</scope>
    <source>
        <tissue evidence="6">Leaves</tissue>
    </source>
</reference>
<evidence type="ECO:0008006" key="8">
    <source>
        <dbReference type="Google" id="ProtNLM"/>
    </source>
</evidence>
<feature type="region of interest" description="Disordered" evidence="5">
    <location>
        <begin position="1"/>
        <end position="24"/>
    </location>
</feature>
<sequence length="413" mass="44908">MECLSALHQPPAPQHSLPTNNTIAGNPPLLSPHRNAERHHLTPAPGLPCCAAATTSHCRRHSLCYQCARRLATMADQLLPALAAALLCFALAPRNYTSMFSFGDSLTDTGNLLVSSPLSNHIVGRYPYGITYFHRPTGRCSDGRPRRRLPRCVPMAAAFLIHLSRSCDLFSQAPYLQSKGKDLRPCVNFAVGGATAMDPPFFQEIGASDKLWTNLSLSVQLGWFEQLKPSLCDSPQKIGGNDYNYAFFKGKTLDDAKTYVPTVAGAVTDATERLIKAGAMHLVVPGNLPHRLLVGTYNDFAQHHNAVLQHKLQALRAKYPQARIMYADYYGAAMSFAKNPKQFGFTQGPLRTCCGGGGPYNFNPKASCGVRGSSVCTDPSAYANWDGVHLTEAAYHAIADSILNGPYTSPRLL</sequence>